<dbReference type="EMBL" id="ML977326">
    <property type="protein sequence ID" value="KAF2114203.1"/>
    <property type="molecule type" value="Genomic_DNA"/>
</dbReference>
<keyword evidence="6" id="KW-0804">Transcription</keyword>
<dbReference type="GO" id="GO:0000981">
    <property type="term" value="F:DNA-binding transcription factor activity, RNA polymerase II-specific"/>
    <property type="evidence" value="ECO:0007669"/>
    <property type="project" value="InterPro"/>
</dbReference>
<evidence type="ECO:0000256" key="1">
    <source>
        <dbReference type="ARBA" id="ARBA00004123"/>
    </source>
</evidence>
<feature type="region of interest" description="Disordered" evidence="8">
    <location>
        <begin position="153"/>
        <end position="239"/>
    </location>
</feature>
<evidence type="ECO:0000256" key="2">
    <source>
        <dbReference type="ARBA" id="ARBA00022723"/>
    </source>
</evidence>
<feature type="compositionally biased region" description="Polar residues" evidence="8">
    <location>
        <begin position="843"/>
        <end position="857"/>
    </location>
</feature>
<dbReference type="Proteomes" id="UP000799770">
    <property type="component" value="Unassembled WGS sequence"/>
</dbReference>
<keyword evidence="2" id="KW-0479">Metal-binding</keyword>
<feature type="compositionally biased region" description="Polar residues" evidence="8">
    <location>
        <begin position="83"/>
        <end position="103"/>
    </location>
</feature>
<dbReference type="InterPro" id="IPR001289">
    <property type="entry name" value="NFYA"/>
</dbReference>
<evidence type="ECO:0000256" key="4">
    <source>
        <dbReference type="ARBA" id="ARBA00023015"/>
    </source>
</evidence>
<dbReference type="Pfam" id="PF00172">
    <property type="entry name" value="Zn_clus"/>
    <property type="match status" value="1"/>
</dbReference>
<proteinExistence type="predicted"/>
<evidence type="ECO:0000256" key="7">
    <source>
        <dbReference type="ARBA" id="ARBA00023242"/>
    </source>
</evidence>
<dbReference type="AlphaFoldDB" id="A0A6A5Z5B3"/>
<feature type="region of interest" description="Disordered" evidence="8">
    <location>
        <begin position="272"/>
        <end position="386"/>
    </location>
</feature>
<feature type="compositionally biased region" description="Polar residues" evidence="8">
    <location>
        <begin position="1133"/>
        <end position="1143"/>
    </location>
</feature>
<sequence length="1197" mass="131417">MLAMHWASSNNNVEAPKSSPLPAQGSVDVHQPNDKEDKPLFVNPKQFHRIIKRRVTREKLEDELGDDAKRISASSDDDESIDQALSKNVSPTSRDALHTTSSGHVCKRRRIVRTDDSWPESRSLSCNDHSWSTIEVTNDKSHVFDPAASLHIRTTPESSRQSISGQEHGSSLPSSAPSPARQSDRSKLETTVGGDPKSNEKLDDVREAASGDLEQVTQVDTGLSVAGSPPSISKEPEALPPLFGKFHDLYIPPENPRIVNSGMKGFRQRLSRAKENAAKRKSSPIRGTRGSGPLGGRLQRTVPQERAEQVAAPAAHVASEPRLTPQSLPGSPMQHTAMQQRRTSSTGFDPSQMPPGMPPQFDADNLPISWNRMPRSPSFKTKPIDPEDAEWRGFEVHNNDATVSGSFQNNGHDDIRTVKYRGQGKIPSTVAPALAGPAFVDIPPVAPTQFPPLPHPEVPFPHSENCTAPSPYYGVLERTPEPTPSGFSSHDLPGIKWGGQSRYLHRNTIKPLPIFDGVRRLSDASLQSKQSREGTYQQQSGRPTESDSIPPPQQMYYTPYAPPQVPHDMQLQSDVMWSGSRDIEDTGDAEQEKALPSHRTPEDTPQLDAKEGHGDMATSSSDQAETMLPTSIVKSPSINSKMRKRTKSGCLTCRKQRIKCGEERPTCKNCMRKGRQCEGYNQRVVFKPPIGDWPNHPGVVSTVQYHNSTVPGSRIHIPEAQVPGLASIEHDSAYDAVDKKLNLRSSSPTFRKRLLSDIEASDNRALTIDIGALDDVSSSDSSLRGRRSRRRHDEDEDGSNHTTSLRIDLISKSEPRSRRPSWSSSTAAQDSAQPHAQPEPKVNSPTMPDNSKVTNKLANYATPPVSPSAYRALDPPFAVQPKSRPAGMDNNDRRQRQTHSSGYGKKVSISATNSPASALDSQTSIDITTTKSQFSLRPTHLPSLSLPSLASSSSTQHPYDVSHTSRPRKRSRPSIDLPHAVDTEDGALNLEVGKFPKLTSASNKEHEQDTDSDAAKERPQGNENDNPFTSVPGKAPPPPLKPLPDTPARTLPPLSRLLAPLPSEPPQHGHTNNRYGYSSTSMNNMNYSPDYFRGEVAQYFSSAQTKEGTYPQPTTCSPKKRRGRKFEPVLQGKDSSTTLSSTTGRKRQKIFGESESEVLKQPEPLRSGERREMESSGEGRDIVDVLLEQWTIPVGAG</sequence>
<feature type="compositionally biased region" description="Pro residues" evidence="8">
    <location>
        <begin position="1034"/>
        <end position="1045"/>
    </location>
</feature>
<feature type="compositionally biased region" description="Low complexity" evidence="8">
    <location>
        <begin position="170"/>
        <end position="181"/>
    </location>
</feature>
<dbReference type="GO" id="GO:0005634">
    <property type="term" value="C:nucleus"/>
    <property type="evidence" value="ECO:0007669"/>
    <property type="project" value="UniProtKB-SubCell"/>
</dbReference>
<feature type="compositionally biased region" description="Basic and acidic residues" evidence="8">
    <location>
        <begin position="57"/>
        <end position="70"/>
    </location>
</feature>
<feature type="compositionally biased region" description="Polar residues" evidence="8">
    <location>
        <begin position="524"/>
        <end position="547"/>
    </location>
</feature>
<dbReference type="PANTHER" id="PTHR36206:SF12">
    <property type="entry name" value="ASPERCRYPTIN BIOSYNTHESIS CLUSTER-SPECIFIC TRANSCRIPTION REGULATOR ATNN-RELATED"/>
    <property type="match status" value="1"/>
</dbReference>
<dbReference type="Pfam" id="PF02045">
    <property type="entry name" value="CBFB_NFYA"/>
    <property type="match status" value="1"/>
</dbReference>
<feature type="region of interest" description="Disordered" evidence="8">
    <location>
        <begin position="1"/>
        <end position="44"/>
    </location>
</feature>
<feature type="region of interest" description="Disordered" evidence="8">
    <location>
        <begin position="775"/>
        <end position="924"/>
    </location>
</feature>
<gene>
    <name evidence="10" type="ORF">BDV96DRAFT_577749</name>
</gene>
<evidence type="ECO:0000259" key="9">
    <source>
        <dbReference type="PROSITE" id="PS50048"/>
    </source>
</evidence>
<dbReference type="Gene3D" id="4.10.240.10">
    <property type="entry name" value="Zn(2)-C6 fungal-type DNA-binding domain"/>
    <property type="match status" value="1"/>
</dbReference>
<feature type="compositionally biased region" description="Low complexity" evidence="8">
    <location>
        <begin position="1046"/>
        <end position="1061"/>
    </location>
</feature>
<dbReference type="OrthoDB" id="5600002at2759"/>
<feature type="compositionally biased region" description="Polar residues" evidence="8">
    <location>
        <begin position="1102"/>
        <end position="1117"/>
    </location>
</feature>
<protein>
    <recommendedName>
        <fullName evidence="9">Zn(2)-C6 fungal-type domain-containing protein</fullName>
    </recommendedName>
</protein>
<evidence type="ECO:0000256" key="8">
    <source>
        <dbReference type="SAM" id="MobiDB-lite"/>
    </source>
</evidence>
<feature type="compositionally biased region" description="Polar residues" evidence="8">
    <location>
        <begin position="324"/>
        <end position="349"/>
    </location>
</feature>
<feature type="compositionally biased region" description="Basic and acidic residues" evidence="8">
    <location>
        <begin position="1166"/>
        <end position="1180"/>
    </location>
</feature>
<feature type="compositionally biased region" description="Low complexity" evidence="8">
    <location>
        <begin position="945"/>
        <end position="954"/>
    </location>
</feature>
<dbReference type="GO" id="GO:0003677">
    <property type="term" value="F:DNA binding"/>
    <property type="evidence" value="ECO:0007669"/>
    <property type="project" value="UniProtKB-KW"/>
</dbReference>
<dbReference type="SMART" id="SM00066">
    <property type="entry name" value="GAL4"/>
    <property type="match status" value="1"/>
</dbReference>
<dbReference type="InterPro" id="IPR052360">
    <property type="entry name" value="Transcr_Regulatory_Proteins"/>
</dbReference>
<feature type="region of interest" description="Disordered" evidence="8">
    <location>
        <begin position="524"/>
        <end position="567"/>
    </location>
</feature>
<keyword evidence="7" id="KW-0539">Nucleus</keyword>
<feature type="compositionally biased region" description="Polar residues" evidence="8">
    <location>
        <begin position="909"/>
        <end position="924"/>
    </location>
</feature>
<keyword evidence="11" id="KW-1185">Reference proteome</keyword>
<comment type="subcellular location">
    <subcellularLocation>
        <location evidence="1">Nucleus</location>
    </subcellularLocation>
</comment>
<feature type="compositionally biased region" description="Basic and acidic residues" evidence="8">
    <location>
        <begin position="197"/>
        <end position="209"/>
    </location>
</feature>
<feature type="compositionally biased region" description="Basic and acidic residues" evidence="8">
    <location>
        <begin position="1003"/>
        <end position="1020"/>
    </location>
</feature>
<dbReference type="InterPro" id="IPR001138">
    <property type="entry name" value="Zn2Cys6_DnaBD"/>
</dbReference>
<accession>A0A6A5Z5B3</accession>
<feature type="region of interest" description="Disordered" evidence="8">
    <location>
        <begin position="945"/>
        <end position="1089"/>
    </location>
</feature>
<dbReference type="InterPro" id="IPR036864">
    <property type="entry name" value="Zn2-C6_fun-type_DNA-bd_sf"/>
</dbReference>
<feature type="domain" description="Zn(2)-C6 fungal-type" evidence="9">
    <location>
        <begin position="649"/>
        <end position="677"/>
    </location>
</feature>
<evidence type="ECO:0000256" key="6">
    <source>
        <dbReference type="ARBA" id="ARBA00023163"/>
    </source>
</evidence>
<dbReference type="Gene3D" id="6.10.250.2430">
    <property type="match status" value="1"/>
</dbReference>
<feature type="compositionally biased region" description="Low complexity" evidence="8">
    <location>
        <begin position="309"/>
        <end position="318"/>
    </location>
</feature>
<evidence type="ECO:0000256" key="3">
    <source>
        <dbReference type="ARBA" id="ARBA00022833"/>
    </source>
</evidence>
<feature type="region of interest" description="Disordered" evidence="8">
    <location>
        <begin position="1102"/>
        <end position="1180"/>
    </location>
</feature>
<name>A0A6A5Z5B3_9PLEO</name>
<feature type="region of interest" description="Disordered" evidence="8">
    <location>
        <begin position="56"/>
        <end position="103"/>
    </location>
</feature>
<feature type="compositionally biased region" description="Basic and acidic residues" evidence="8">
    <location>
        <begin position="590"/>
        <end position="614"/>
    </location>
</feature>
<dbReference type="PANTHER" id="PTHR36206">
    <property type="entry name" value="ASPERCRYPTIN BIOSYNTHESIS CLUSTER-SPECIFIC TRANSCRIPTION REGULATOR ATNN-RELATED"/>
    <property type="match status" value="1"/>
</dbReference>
<keyword evidence="4" id="KW-0805">Transcription regulation</keyword>
<feature type="compositionally biased region" description="Polar residues" evidence="8">
    <location>
        <begin position="155"/>
        <end position="169"/>
    </location>
</feature>
<dbReference type="PROSITE" id="PS50048">
    <property type="entry name" value="ZN2_CY6_FUNGAL_2"/>
    <property type="match status" value="1"/>
</dbReference>
<evidence type="ECO:0000256" key="5">
    <source>
        <dbReference type="ARBA" id="ARBA00023125"/>
    </source>
</evidence>
<dbReference type="SMART" id="SM00521">
    <property type="entry name" value="CBF"/>
    <property type="match status" value="1"/>
</dbReference>
<dbReference type="CDD" id="cd00067">
    <property type="entry name" value="GAL4"/>
    <property type="match status" value="1"/>
</dbReference>
<reference evidence="10" key="1">
    <citation type="journal article" date="2020" name="Stud. Mycol.">
        <title>101 Dothideomycetes genomes: a test case for predicting lifestyles and emergence of pathogens.</title>
        <authorList>
            <person name="Haridas S."/>
            <person name="Albert R."/>
            <person name="Binder M."/>
            <person name="Bloem J."/>
            <person name="Labutti K."/>
            <person name="Salamov A."/>
            <person name="Andreopoulos B."/>
            <person name="Baker S."/>
            <person name="Barry K."/>
            <person name="Bills G."/>
            <person name="Bluhm B."/>
            <person name="Cannon C."/>
            <person name="Castanera R."/>
            <person name="Culley D."/>
            <person name="Daum C."/>
            <person name="Ezra D."/>
            <person name="Gonzalez J."/>
            <person name="Henrissat B."/>
            <person name="Kuo A."/>
            <person name="Liang C."/>
            <person name="Lipzen A."/>
            <person name="Lutzoni F."/>
            <person name="Magnuson J."/>
            <person name="Mondo S."/>
            <person name="Nolan M."/>
            <person name="Ohm R."/>
            <person name="Pangilinan J."/>
            <person name="Park H.-J."/>
            <person name="Ramirez L."/>
            <person name="Alfaro M."/>
            <person name="Sun H."/>
            <person name="Tritt A."/>
            <person name="Yoshinaga Y."/>
            <person name="Zwiers L.-H."/>
            <person name="Turgeon B."/>
            <person name="Goodwin S."/>
            <person name="Spatafora J."/>
            <person name="Crous P."/>
            <person name="Grigoriev I."/>
        </authorList>
    </citation>
    <scope>NUCLEOTIDE SEQUENCE</scope>
    <source>
        <strain evidence="10">CBS 627.86</strain>
    </source>
</reference>
<dbReference type="SUPFAM" id="SSF57701">
    <property type="entry name" value="Zn2/Cys6 DNA-binding domain"/>
    <property type="match status" value="1"/>
</dbReference>
<feature type="compositionally biased region" description="Low complexity" evidence="8">
    <location>
        <begin position="1077"/>
        <end position="1088"/>
    </location>
</feature>
<organism evidence="10 11">
    <name type="scientific">Lophiotrema nucula</name>
    <dbReference type="NCBI Taxonomy" id="690887"/>
    <lineage>
        <taxon>Eukaryota</taxon>
        <taxon>Fungi</taxon>
        <taxon>Dikarya</taxon>
        <taxon>Ascomycota</taxon>
        <taxon>Pezizomycotina</taxon>
        <taxon>Dothideomycetes</taxon>
        <taxon>Pleosporomycetidae</taxon>
        <taxon>Pleosporales</taxon>
        <taxon>Lophiotremataceae</taxon>
        <taxon>Lophiotrema</taxon>
    </lineage>
</organism>
<keyword evidence="3" id="KW-0862">Zinc</keyword>
<feature type="compositionally biased region" description="Polar residues" evidence="8">
    <location>
        <begin position="617"/>
        <end position="626"/>
    </location>
</feature>
<feature type="region of interest" description="Disordered" evidence="8">
    <location>
        <begin position="580"/>
        <end position="626"/>
    </location>
</feature>
<keyword evidence="5" id="KW-0238">DNA-binding</keyword>
<evidence type="ECO:0000313" key="10">
    <source>
        <dbReference type="EMBL" id="KAF2114203.1"/>
    </source>
</evidence>
<dbReference type="GO" id="GO:0008270">
    <property type="term" value="F:zinc ion binding"/>
    <property type="evidence" value="ECO:0007669"/>
    <property type="project" value="InterPro"/>
</dbReference>
<evidence type="ECO:0000313" key="11">
    <source>
        <dbReference type="Proteomes" id="UP000799770"/>
    </source>
</evidence>
<dbReference type="PROSITE" id="PS00463">
    <property type="entry name" value="ZN2_CY6_FUNGAL_1"/>
    <property type="match status" value="1"/>
</dbReference>
<dbReference type="PROSITE" id="PS51152">
    <property type="entry name" value="NFYA_HAP2_2"/>
    <property type="match status" value="1"/>
</dbReference>